<dbReference type="Pfam" id="PF13540">
    <property type="entry name" value="RCC1_2"/>
    <property type="match status" value="2"/>
</dbReference>
<dbReference type="PANTHER" id="PTHR46146:SF4">
    <property type="entry name" value="SERINE_THREONINE-PROTEIN KINASE-LIKE PROTEIN CCR4"/>
    <property type="match status" value="1"/>
</dbReference>
<dbReference type="SUPFAM" id="SSF56112">
    <property type="entry name" value="Protein kinase-like (PK-like)"/>
    <property type="match status" value="1"/>
</dbReference>
<feature type="binding site" evidence="5">
    <location>
        <position position="500"/>
    </location>
    <ligand>
        <name>ATP</name>
        <dbReference type="ChEBI" id="CHEBI:30616"/>
    </ligand>
</feature>
<dbReference type="GO" id="GO:0005524">
    <property type="term" value="F:ATP binding"/>
    <property type="evidence" value="ECO:0007669"/>
    <property type="project" value="UniProtKB-UniRule"/>
</dbReference>
<feature type="chain" id="PRO_5045274365" evidence="7">
    <location>
        <begin position="29"/>
        <end position="778"/>
    </location>
</feature>
<dbReference type="InterPro" id="IPR009091">
    <property type="entry name" value="RCC1/BLIP-II"/>
</dbReference>
<dbReference type="InterPro" id="IPR017441">
    <property type="entry name" value="Protein_kinase_ATP_BS"/>
</dbReference>
<dbReference type="CDD" id="cd14066">
    <property type="entry name" value="STKc_IRAK"/>
    <property type="match status" value="1"/>
</dbReference>
<dbReference type="Gene3D" id="1.10.510.10">
    <property type="entry name" value="Transferase(Phosphotransferase) domain 1"/>
    <property type="match status" value="1"/>
</dbReference>
<evidence type="ECO:0000256" key="1">
    <source>
        <dbReference type="ARBA" id="ARBA00022679"/>
    </source>
</evidence>
<gene>
    <name evidence="10" type="primary">LOC110785998</name>
</gene>
<feature type="signal peptide" evidence="7">
    <location>
        <begin position="1"/>
        <end position="28"/>
    </location>
</feature>
<dbReference type="PROSITE" id="PS00107">
    <property type="entry name" value="PROTEIN_KINASE_ATP"/>
    <property type="match status" value="1"/>
</dbReference>
<name>A0A9R0ICK3_SPIOL</name>
<proteinExistence type="predicted"/>
<dbReference type="KEGG" id="soe:110785998"/>
<dbReference type="GeneID" id="110785998"/>
<dbReference type="PROSITE" id="PS50011">
    <property type="entry name" value="PROTEIN_KINASE_DOM"/>
    <property type="match status" value="1"/>
</dbReference>
<reference evidence="9" key="1">
    <citation type="journal article" date="2021" name="Nat. Commun.">
        <title>Genomic analyses provide insights into spinach domestication and the genetic basis of agronomic traits.</title>
        <authorList>
            <person name="Cai X."/>
            <person name="Sun X."/>
            <person name="Xu C."/>
            <person name="Sun H."/>
            <person name="Wang X."/>
            <person name="Ge C."/>
            <person name="Zhang Z."/>
            <person name="Wang Q."/>
            <person name="Fei Z."/>
            <person name="Jiao C."/>
            <person name="Wang Q."/>
        </authorList>
    </citation>
    <scope>NUCLEOTIDE SEQUENCE [LARGE SCALE GENOMIC DNA]</scope>
    <source>
        <strain evidence="9">cv. Varoflay</strain>
    </source>
</reference>
<evidence type="ECO:0000256" key="4">
    <source>
        <dbReference type="ARBA" id="ARBA00022840"/>
    </source>
</evidence>
<evidence type="ECO:0000259" key="8">
    <source>
        <dbReference type="PROSITE" id="PS50011"/>
    </source>
</evidence>
<keyword evidence="6" id="KW-0472">Membrane</keyword>
<dbReference type="AlphaFoldDB" id="A0A9R0ICK3"/>
<evidence type="ECO:0000256" key="2">
    <source>
        <dbReference type="ARBA" id="ARBA00022741"/>
    </source>
</evidence>
<keyword evidence="9" id="KW-1185">Reference proteome</keyword>
<keyword evidence="1" id="KW-0808">Transferase</keyword>
<dbReference type="GO" id="GO:0004672">
    <property type="term" value="F:protein kinase activity"/>
    <property type="evidence" value="ECO:0007669"/>
    <property type="project" value="InterPro"/>
</dbReference>
<dbReference type="InterPro" id="IPR011009">
    <property type="entry name" value="Kinase-like_dom_sf"/>
</dbReference>
<protein>
    <submittedName>
        <fullName evidence="10">Serine/threonine-protein kinase-like protein CCR4</fullName>
    </submittedName>
</protein>
<dbReference type="SMART" id="SM00220">
    <property type="entry name" value="S_TKc"/>
    <property type="match status" value="1"/>
</dbReference>
<keyword evidence="6" id="KW-0812">Transmembrane</keyword>
<keyword evidence="3" id="KW-0418">Kinase</keyword>
<dbReference type="InterPro" id="IPR008271">
    <property type="entry name" value="Ser/Thr_kinase_AS"/>
</dbReference>
<dbReference type="SUPFAM" id="SSF50985">
    <property type="entry name" value="RCC1/BLIP-II"/>
    <property type="match status" value="1"/>
</dbReference>
<dbReference type="InterPro" id="IPR000719">
    <property type="entry name" value="Prot_kinase_dom"/>
</dbReference>
<feature type="transmembrane region" description="Helical" evidence="6">
    <location>
        <begin position="371"/>
        <end position="394"/>
    </location>
</feature>
<evidence type="ECO:0000256" key="3">
    <source>
        <dbReference type="ARBA" id="ARBA00022777"/>
    </source>
</evidence>
<accession>A0A9R0ICK3</accession>
<feature type="domain" description="Protein kinase" evidence="8">
    <location>
        <begin position="472"/>
        <end position="769"/>
    </location>
</feature>
<dbReference type="PANTHER" id="PTHR46146">
    <property type="entry name" value="SERINE/THREONINE-PROTEIN KINASE-LIKE PROTEIN CCR4"/>
    <property type="match status" value="1"/>
</dbReference>
<evidence type="ECO:0000256" key="6">
    <source>
        <dbReference type="SAM" id="Phobius"/>
    </source>
</evidence>
<dbReference type="Gene3D" id="2.130.10.30">
    <property type="entry name" value="Regulator of chromosome condensation 1/beta-lactamase-inhibitor protein II"/>
    <property type="match status" value="1"/>
</dbReference>
<evidence type="ECO:0000313" key="10">
    <source>
        <dbReference type="RefSeq" id="XP_021846200.2"/>
    </source>
</evidence>
<dbReference type="Pfam" id="PF00069">
    <property type="entry name" value="Pkinase"/>
    <property type="match status" value="1"/>
</dbReference>
<reference evidence="10" key="2">
    <citation type="submission" date="2025-08" db="UniProtKB">
        <authorList>
            <consortium name="RefSeq"/>
        </authorList>
    </citation>
    <scope>IDENTIFICATION</scope>
    <source>
        <tissue evidence="10">Leaf</tissue>
    </source>
</reference>
<evidence type="ECO:0000256" key="5">
    <source>
        <dbReference type="PROSITE-ProRule" id="PRU10141"/>
    </source>
</evidence>
<organism evidence="9 10">
    <name type="scientific">Spinacia oleracea</name>
    <name type="common">Spinach</name>
    <dbReference type="NCBI Taxonomy" id="3562"/>
    <lineage>
        <taxon>Eukaryota</taxon>
        <taxon>Viridiplantae</taxon>
        <taxon>Streptophyta</taxon>
        <taxon>Embryophyta</taxon>
        <taxon>Tracheophyta</taxon>
        <taxon>Spermatophyta</taxon>
        <taxon>Magnoliopsida</taxon>
        <taxon>eudicotyledons</taxon>
        <taxon>Gunneridae</taxon>
        <taxon>Pentapetalae</taxon>
        <taxon>Caryophyllales</taxon>
        <taxon>Chenopodiaceae</taxon>
        <taxon>Chenopodioideae</taxon>
        <taxon>Anserineae</taxon>
        <taxon>Spinacia</taxon>
    </lineage>
</organism>
<dbReference type="PROSITE" id="PS00108">
    <property type="entry name" value="PROTEIN_KINASE_ST"/>
    <property type="match status" value="1"/>
</dbReference>
<evidence type="ECO:0000256" key="7">
    <source>
        <dbReference type="SAM" id="SignalP"/>
    </source>
</evidence>
<dbReference type="Gene3D" id="3.30.200.20">
    <property type="entry name" value="Phosphorylase Kinase, domain 1"/>
    <property type="match status" value="1"/>
</dbReference>
<keyword evidence="2 5" id="KW-0547">Nucleotide-binding</keyword>
<dbReference type="RefSeq" id="XP_021846200.2">
    <property type="nucleotide sequence ID" value="XM_021990508.2"/>
</dbReference>
<dbReference type="GO" id="GO:0042803">
    <property type="term" value="F:protein homodimerization activity"/>
    <property type="evidence" value="ECO:0007669"/>
    <property type="project" value="UniProtKB-ARBA"/>
</dbReference>
<keyword evidence="6" id="KW-1133">Transmembrane helix</keyword>
<keyword evidence="4 5" id="KW-0067">ATP-binding</keyword>
<sequence length="778" mass="84786">MAFPFQYPTFFLLISTLCFFSFPPQSNSLSTVSISHTSNQTLVCALVPSPNQQSFLNCTSFPSGIQIPFPNVSYSRIVGGMGFLCGVRSQSLITSSVSVMECWRFLANGSNMSRKRIYRGPVLSQLEAGDSHVCGIVNNNINCWLWREWGSNTRAAVTRSFSSIAVGEEFVCGLDRNGNVLCLGDNDSNNNVVGSEPRSGNYSVIAAGSKHACAITLNGSLTCWGNVAGNQPEGEFKDLALGDNRSCVIRVNDTVFCWGDGDFKTPTTLVETNFIGIVAKGSVFCGVVTSNYSVLCWGNDVLDGNQLVYGRVMPGTCTSHCPCDALPGYGDYCGPGLMVCQRCDLVAASPPPPTASELEPKKGSNGWTSRMVVLLVVGCLGSVSLVASLVFFLCRYRGRGGGSRVHDSGPMELAVSPQIPRRGETENQQAAVAVPAVLDKLDTRLSHMYSMGNGGNLEEFSLEVLVKVTDNFSLEYKIGVGSFGSVYHATLEDGREVAIKRAEVSATSALLMRRKEEDRDVAFVAELEFLSRLNHKHLVRLLGFYEDANERVLVYEYMSNCTLHDHLHKLKGSSPLASWPNRLQVALDAARGIDYLHAYAVPPIIHRDIKPSNILLDSNWTAKVSDFGLSLMGPQDGESHLSLWAAGTLGYVDPEYYRLHILTTKSDVYSFGVVLLELLCGYKAIHTNEEGMPRNIVDYVVPYIMRGEIHRVLDPHVPPPTPLEIEAVQFIGYLAVDCVGIEGRSRPTMSEVVSCLERALMSCLVQPTLSSSSTASSR</sequence>
<evidence type="ECO:0000313" key="9">
    <source>
        <dbReference type="Proteomes" id="UP000813463"/>
    </source>
</evidence>
<dbReference type="Proteomes" id="UP000813463">
    <property type="component" value="Chromosome 2"/>
</dbReference>
<keyword evidence="7" id="KW-0732">Signal</keyword>